<name>A0A068Z0E0_9GAMM</name>
<dbReference type="InterPro" id="IPR005594">
    <property type="entry name" value="YadA_C"/>
</dbReference>
<dbReference type="SUPFAM" id="SSF101967">
    <property type="entry name" value="Adhesin YadA, collagen-binding domain"/>
    <property type="match status" value="1"/>
</dbReference>
<dbReference type="RefSeq" id="WP_052447619.1">
    <property type="nucleotide sequence ID" value="NZ_CP050855.1"/>
</dbReference>
<evidence type="ECO:0000313" key="11">
    <source>
        <dbReference type="Proteomes" id="UP000042738"/>
    </source>
</evidence>
<dbReference type="STRING" id="138074.SYMBAF_100044"/>
<dbReference type="EMBL" id="CP050855">
    <property type="protein sequence ID" value="QLH62269.1"/>
    <property type="molecule type" value="Genomic_DNA"/>
</dbReference>
<dbReference type="Gene3D" id="3.30.1300.30">
    <property type="entry name" value="GSPII I/J protein-like"/>
    <property type="match status" value="1"/>
</dbReference>
<evidence type="ECO:0000256" key="7">
    <source>
        <dbReference type="ARBA" id="ARBA00023237"/>
    </source>
</evidence>
<keyword evidence="4" id="KW-0812">Transmembrane</keyword>
<feature type="signal peptide" evidence="8">
    <location>
        <begin position="1"/>
        <end position="26"/>
    </location>
</feature>
<dbReference type="InterPro" id="IPR045584">
    <property type="entry name" value="Pilin-like"/>
</dbReference>
<dbReference type="GO" id="GO:0009986">
    <property type="term" value="C:cell surface"/>
    <property type="evidence" value="ECO:0007669"/>
    <property type="project" value="UniProtKB-SubCell"/>
</dbReference>
<feature type="chain" id="PRO_5030002330" description="Trimeric autotransporter adhesin YadA-like C-terminal membrane anchor domain-containing protein" evidence="8">
    <location>
        <begin position="27"/>
        <end position="323"/>
    </location>
</feature>
<dbReference type="InterPro" id="IPR011049">
    <property type="entry name" value="Serralysin-like_metalloprot_C"/>
</dbReference>
<gene>
    <name evidence="10" type="ORF">SYMBAF_03990</name>
</gene>
<reference evidence="10 11" key="1">
    <citation type="journal article" date="2014" name="Genome Announc.">
        <title>Whole-Genome Sequence of Serratia symbiotica Strain CWBI-2.3T, a Free-Living Symbiont of the Black Bean Aphid Aphis fabae.</title>
        <authorList>
            <person name="Foray V."/>
            <person name="Grigorescu A.S."/>
            <person name="Sabri A."/>
            <person name="Haubruge E."/>
            <person name="Lognay G."/>
            <person name="Francis F."/>
            <person name="Fauconnier M.L."/>
            <person name="Hance T."/>
            <person name="Thonart P."/>
        </authorList>
    </citation>
    <scope>NUCLEOTIDE SEQUENCE [LARGE SCALE GENOMIC DNA]</scope>
    <source>
        <strain evidence="10">CWBI-2.3</strain>
    </source>
</reference>
<evidence type="ECO:0000313" key="10">
    <source>
        <dbReference type="EMBL" id="QLH62269.1"/>
    </source>
</evidence>
<evidence type="ECO:0000256" key="3">
    <source>
        <dbReference type="ARBA" id="ARBA00022452"/>
    </source>
</evidence>
<evidence type="ECO:0000256" key="2">
    <source>
        <dbReference type="ARBA" id="ARBA00004442"/>
    </source>
</evidence>
<dbReference type="SUPFAM" id="SSF54523">
    <property type="entry name" value="Pili subunits"/>
    <property type="match status" value="1"/>
</dbReference>
<organism evidence="10 11">
    <name type="scientific">Serratia symbiotica</name>
    <dbReference type="NCBI Taxonomy" id="138074"/>
    <lineage>
        <taxon>Bacteria</taxon>
        <taxon>Pseudomonadati</taxon>
        <taxon>Pseudomonadota</taxon>
        <taxon>Gammaproteobacteria</taxon>
        <taxon>Enterobacterales</taxon>
        <taxon>Yersiniaceae</taxon>
        <taxon>Serratia</taxon>
    </lineage>
</organism>
<dbReference type="Gene3D" id="2.150.10.10">
    <property type="entry name" value="Serralysin-like metalloprotease, C-terminal"/>
    <property type="match status" value="1"/>
</dbReference>
<evidence type="ECO:0000256" key="6">
    <source>
        <dbReference type="ARBA" id="ARBA00023136"/>
    </source>
</evidence>
<sequence length="323" mass="33325">MNLKTTLTILAGFVCAVMTTSAYSSAVTLGENVAADEQSVTVGNDAKGGYYAVSIGQGATTEKANFGVAIGTESIARYAGPQGQGSVAVGTRATAEHGGLALGYGATADHGGIALGSGSVTSNSDEVNIGQRYISGVKEGISKTDAVNLGQAKALNASTLRAANARTDSQIAQEHVALTDETVARRDGDAATLKSANDYTNWRVDTLNIDTADTLRQSQTYTDTRVSESLNYTDNKFSQLNTRIERAEKRLHAGIAGVAAIASIPYVASNRFSYGVAVGNYQSANALAGGIQYKTSPNTTIRLNVSLDSSHNAALAVGVGGGW</sequence>
<evidence type="ECO:0000256" key="4">
    <source>
        <dbReference type="ARBA" id="ARBA00022692"/>
    </source>
</evidence>
<keyword evidence="5 8" id="KW-0732">Signal</keyword>
<proteinExistence type="predicted"/>
<comment type="subcellular location">
    <subcellularLocation>
        <location evidence="2">Cell outer membrane</location>
    </subcellularLocation>
    <subcellularLocation>
        <location evidence="1">Cell surface</location>
    </subcellularLocation>
</comment>
<dbReference type="AlphaFoldDB" id="A0A068Z0E0"/>
<feature type="domain" description="Trimeric autotransporter adhesin YadA-like C-terminal membrane anchor" evidence="9">
    <location>
        <begin position="268"/>
        <end position="320"/>
    </location>
</feature>
<keyword evidence="3" id="KW-1134">Transmembrane beta strand</keyword>
<evidence type="ECO:0000256" key="8">
    <source>
        <dbReference type="SAM" id="SignalP"/>
    </source>
</evidence>
<evidence type="ECO:0000259" key="9">
    <source>
        <dbReference type="Pfam" id="PF03895"/>
    </source>
</evidence>
<dbReference type="GO" id="GO:0009279">
    <property type="term" value="C:cell outer membrane"/>
    <property type="evidence" value="ECO:0007669"/>
    <property type="project" value="UniProtKB-SubCell"/>
</dbReference>
<dbReference type="Pfam" id="PF03895">
    <property type="entry name" value="YadA_anchor"/>
    <property type="match status" value="1"/>
</dbReference>
<evidence type="ECO:0000256" key="5">
    <source>
        <dbReference type="ARBA" id="ARBA00022729"/>
    </source>
</evidence>
<evidence type="ECO:0000256" key="1">
    <source>
        <dbReference type="ARBA" id="ARBA00004241"/>
    </source>
</evidence>
<keyword evidence="6" id="KW-0472">Membrane</keyword>
<protein>
    <recommendedName>
        <fullName evidence="9">Trimeric autotransporter adhesin YadA-like C-terminal membrane anchor domain-containing protein</fullName>
    </recommendedName>
</protein>
<dbReference type="GeneID" id="93735680"/>
<dbReference type="Proteomes" id="UP000042738">
    <property type="component" value="Chromosome"/>
</dbReference>
<keyword evidence="7" id="KW-0998">Cell outer membrane</keyword>
<accession>A0A068Z0E0</accession>